<protein>
    <submittedName>
        <fullName evidence="4">Transposase IS4 family protein</fullName>
    </submittedName>
</protein>
<accession>D0LI35</accession>
<dbReference type="eggNOG" id="COG3385">
    <property type="taxonomic scope" value="Bacteria"/>
</dbReference>
<dbReference type="Pfam" id="PF01609">
    <property type="entry name" value="DDE_Tnp_1"/>
    <property type="match status" value="1"/>
</dbReference>
<dbReference type="InterPro" id="IPR024473">
    <property type="entry name" value="Transposases_IS4_N"/>
</dbReference>
<evidence type="ECO:0000313" key="6">
    <source>
        <dbReference type="EMBL" id="ACY15935.1"/>
    </source>
</evidence>
<feature type="domain" description="Transposase IS4 N-terminal" evidence="3">
    <location>
        <begin position="17"/>
        <end position="109"/>
    </location>
</feature>
<proteinExistence type="predicted"/>
<keyword evidence="7" id="KW-1185">Reference proteome</keyword>
<dbReference type="KEGG" id="hoh:Hoch_2322"/>
<dbReference type="KEGG" id="hoh:Hoch_3433"/>
<evidence type="ECO:0000313" key="5">
    <source>
        <dbReference type="EMBL" id="ACY15427.1"/>
    </source>
</evidence>
<evidence type="ECO:0000256" key="1">
    <source>
        <dbReference type="SAM" id="MobiDB-lite"/>
    </source>
</evidence>
<feature type="region of interest" description="Disordered" evidence="1">
    <location>
        <begin position="425"/>
        <end position="449"/>
    </location>
</feature>
<dbReference type="PANTHER" id="PTHR37529">
    <property type="entry name" value="TRANSPOSASE INSG FOR INSERTION SEQUENCE ELEMENT IS4-RELATED"/>
    <property type="match status" value="1"/>
</dbReference>
<evidence type="ECO:0000313" key="4">
    <source>
        <dbReference type="EMBL" id="ACY14864.1"/>
    </source>
</evidence>
<dbReference type="EMBL" id="CP001804">
    <property type="protein sequence ID" value="ACY15427.1"/>
    <property type="molecule type" value="Genomic_DNA"/>
</dbReference>
<organism evidence="4 7">
    <name type="scientific">Haliangium ochraceum (strain DSM 14365 / JCM 11303 / SMP-2)</name>
    <dbReference type="NCBI Taxonomy" id="502025"/>
    <lineage>
        <taxon>Bacteria</taxon>
        <taxon>Pseudomonadati</taxon>
        <taxon>Myxococcota</taxon>
        <taxon>Polyangia</taxon>
        <taxon>Haliangiales</taxon>
        <taxon>Kofleriaceae</taxon>
        <taxon>Haliangium</taxon>
    </lineage>
</organism>
<dbReference type="GO" id="GO:0006313">
    <property type="term" value="P:DNA transposition"/>
    <property type="evidence" value="ECO:0007669"/>
    <property type="project" value="InterPro"/>
</dbReference>
<dbReference type="InterPro" id="IPR012337">
    <property type="entry name" value="RNaseH-like_sf"/>
</dbReference>
<dbReference type="Proteomes" id="UP000001880">
    <property type="component" value="Chromosome"/>
</dbReference>
<dbReference type="GO" id="GO:0003677">
    <property type="term" value="F:DNA binding"/>
    <property type="evidence" value="ECO:0007669"/>
    <property type="project" value="InterPro"/>
</dbReference>
<reference evidence="4 7" key="1">
    <citation type="journal article" date="2010" name="Stand. Genomic Sci.">
        <title>Complete genome sequence of Haliangium ochraceum type strain (SMP-2).</title>
        <authorList>
            <consortium name="US DOE Joint Genome Institute (JGI-PGF)"/>
            <person name="Ivanova N."/>
            <person name="Daum C."/>
            <person name="Lang E."/>
            <person name="Abt B."/>
            <person name="Kopitz M."/>
            <person name="Saunders E."/>
            <person name="Lapidus A."/>
            <person name="Lucas S."/>
            <person name="Glavina Del Rio T."/>
            <person name="Nolan M."/>
            <person name="Tice H."/>
            <person name="Copeland A."/>
            <person name="Cheng J.F."/>
            <person name="Chen F."/>
            <person name="Bruce D."/>
            <person name="Goodwin L."/>
            <person name="Pitluck S."/>
            <person name="Mavromatis K."/>
            <person name="Pati A."/>
            <person name="Mikhailova N."/>
            <person name="Chen A."/>
            <person name="Palaniappan K."/>
            <person name="Land M."/>
            <person name="Hauser L."/>
            <person name="Chang Y.J."/>
            <person name="Jeffries C.D."/>
            <person name="Detter J.C."/>
            <person name="Brettin T."/>
            <person name="Rohde M."/>
            <person name="Goker M."/>
            <person name="Bristow J."/>
            <person name="Markowitz V."/>
            <person name="Eisen J.A."/>
            <person name="Hugenholtz P."/>
            <person name="Kyrpides N.C."/>
            <person name="Klenk H.P."/>
        </authorList>
    </citation>
    <scope>NUCLEOTIDE SEQUENCE [LARGE SCALE GENOMIC DNA]</scope>
    <source>
        <strain evidence="4">DSM 14365</strain>
        <strain evidence="7">DSM 14365 / CIP 107738 / JCM 11303 / AJ 13395 / SMP-2</strain>
    </source>
</reference>
<dbReference type="RefSeq" id="WP_012827472.1">
    <property type="nucleotide sequence ID" value="NC_013440.1"/>
</dbReference>
<dbReference type="EMBL" id="CP001804">
    <property type="protein sequence ID" value="ACY15935.1"/>
    <property type="molecule type" value="Genomic_DNA"/>
</dbReference>
<evidence type="ECO:0000259" key="2">
    <source>
        <dbReference type="Pfam" id="PF01609"/>
    </source>
</evidence>
<dbReference type="STRING" id="502025.Hoch_2322"/>
<dbReference type="EMBL" id="CP001804">
    <property type="protein sequence ID" value="ACY14864.1"/>
    <property type="molecule type" value="Genomic_DNA"/>
</dbReference>
<dbReference type="InterPro" id="IPR002559">
    <property type="entry name" value="Transposase_11"/>
</dbReference>
<dbReference type="GO" id="GO:0004803">
    <property type="term" value="F:transposase activity"/>
    <property type="evidence" value="ECO:0007669"/>
    <property type="project" value="InterPro"/>
</dbReference>
<dbReference type="SUPFAM" id="SSF53098">
    <property type="entry name" value="Ribonuclease H-like"/>
    <property type="match status" value="1"/>
</dbReference>
<sequence length="449" mass="51082">MHLSTALQCVASYPPPEEFSRLARDVAPEWIEQALEATGTATLRRRRLPMEQLVWLVIGMALFRDRPITEVVTSLDLALPSPGHPEVAPSAVAQARDRLGESPMAWLFAHSADRWAHQSAADDRWRGLALYGVDGTTLRVPDSEENRDHFGLANGGARGSSGYPVVRLAALMALRSHLLAAVSFGPYQGHGEYWYAADLWPCLPDNSLVIVDRHYWAANVLIPLQQDGLNRHWLIRGRKGLNYRVVEQLGPSDELAEVKVSPQARSKNPELPRTWTVRIIHYQRKGFRPQRLFTSLLDPVAYPADELVALYHERWEIELGYDEVKSKMLANVPLRSKSVDRARQEIWGLLIAYNLIRLEMARVAHEAGVPPTRISFVTVFRLICAEWLWCSHSKPGAIPRHLRNLRRNIRRFILPPRRTERSYPRAVKVKMSSYPRKRRPAQARPASAK</sequence>
<dbReference type="AlphaFoldDB" id="D0LI35"/>
<dbReference type="NCBIfam" id="NF033592">
    <property type="entry name" value="transpos_IS4_1"/>
    <property type="match status" value="1"/>
</dbReference>
<dbReference type="PANTHER" id="PTHR37529:SF1">
    <property type="entry name" value="TRANSPOSASE INSG FOR INSERTION SEQUENCE ELEMENT IS4-RELATED"/>
    <property type="match status" value="1"/>
</dbReference>
<evidence type="ECO:0000313" key="7">
    <source>
        <dbReference type="Proteomes" id="UP000001880"/>
    </source>
</evidence>
<feature type="domain" description="Transposase IS4-like" evidence="2">
    <location>
        <begin position="133"/>
        <end position="355"/>
    </location>
</feature>
<name>D0LI35_HALO1</name>
<dbReference type="HOGENOM" id="CLU_028400_1_1_7"/>
<evidence type="ECO:0000259" key="3">
    <source>
        <dbReference type="Pfam" id="PF13006"/>
    </source>
</evidence>
<dbReference type="Pfam" id="PF13006">
    <property type="entry name" value="Nterm_IS4"/>
    <property type="match status" value="1"/>
</dbReference>
<gene>
    <name evidence="4" type="ordered locus">Hoch_2322</name>
    <name evidence="5" type="ordered locus">Hoch_2909</name>
    <name evidence="6" type="ordered locus">Hoch_3433</name>
</gene>
<dbReference type="OrthoDB" id="9794050at2"/>
<dbReference type="KEGG" id="hoh:Hoch_2909"/>
<dbReference type="InterPro" id="IPR047952">
    <property type="entry name" value="Transpos_IS4"/>
</dbReference>